<dbReference type="SUPFAM" id="SSF55136">
    <property type="entry name" value="Probable bacterial effector-binding domain"/>
    <property type="match status" value="1"/>
</dbReference>
<name>A0AAW0SR25_SCYPA</name>
<dbReference type="AlphaFoldDB" id="A0AAW0SR25"/>
<dbReference type="PANTHER" id="PTHR11220">
    <property type="entry name" value="HEME-BINDING PROTEIN-RELATED"/>
    <property type="match status" value="1"/>
</dbReference>
<gene>
    <name evidence="2" type="ORF">O3P69_009906</name>
</gene>
<dbReference type="Pfam" id="PF04832">
    <property type="entry name" value="SOUL"/>
    <property type="match status" value="1"/>
</dbReference>
<dbReference type="InterPro" id="IPR011256">
    <property type="entry name" value="Reg_factor_effector_dom_sf"/>
</dbReference>
<protein>
    <recommendedName>
        <fullName evidence="4">Heme-binding protein</fullName>
    </recommendedName>
</protein>
<sequence length="167" mass="18901">MKLKQTEGLEERRIPAKTWVCTNQPPADDPESSQLTVFLRLFGYLDGENNKGERLPMGIPVSIEATGTQENRNLTACFFLPEKVQIDPPTPTDPTVTLLHRPSLTILTRQFGGYPNSEATWDAETDKLKTLVSSAGISIDPNLVFWNAYDPPLKFWNRRNEVWLVKT</sequence>
<keyword evidence="3" id="KW-1185">Reference proteome</keyword>
<dbReference type="EMBL" id="JARAKH010000048">
    <property type="protein sequence ID" value="KAK8376612.1"/>
    <property type="molecule type" value="Genomic_DNA"/>
</dbReference>
<accession>A0AAW0SR25</accession>
<evidence type="ECO:0000313" key="3">
    <source>
        <dbReference type="Proteomes" id="UP001487740"/>
    </source>
</evidence>
<dbReference type="FunFam" id="3.20.80.10:FF:000002">
    <property type="entry name" value="Heme-binding protein 2"/>
    <property type="match status" value="1"/>
</dbReference>
<organism evidence="2 3">
    <name type="scientific">Scylla paramamosain</name>
    <name type="common">Mud crab</name>
    <dbReference type="NCBI Taxonomy" id="85552"/>
    <lineage>
        <taxon>Eukaryota</taxon>
        <taxon>Metazoa</taxon>
        <taxon>Ecdysozoa</taxon>
        <taxon>Arthropoda</taxon>
        <taxon>Crustacea</taxon>
        <taxon>Multicrustacea</taxon>
        <taxon>Malacostraca</taxon>
        <taxon>Eumalacostraca</taxon>
        <taxon>Eucarida</taxon>
        <taxon>Decapoda</taxon>
        <taxon>Pleocyemata</taxon>
        <taxon>Brachyura</taxon>
        <taxon>Eubrachyura</taxon>
        <taxon>Portunoidea</taxon>
        <taxon>Portunidae</taxon>
        <taxon>Portuninae</taxon>
        <taxon>Scylla</taxon>
    </lineage>
</organism>
<evidence type="ECO:0008006" key="4">
    <source>
        <dbReference type="Google" id="ProtNLM"/>
    </source>
</evidence>
<comment type="caution">
    <text evidence="2">The sequence shown here is derived from an EMBL/GenBank/DDBJ whole genome shotgun (WGS) entry which is preliminary data.</text>
</comment>
<dbReference type="InterPro" id="IPR006917">
    <property type="entry name" value="SOUL_heme-bd"/>
</dbReference>
<evidence type="ECO:0000313" key="2">
    <source>
        <dbReference type="EMBL" id="KAK8376612.1"/>
    </source>
</evidence>
<proteinExistence type="inferred from homology"/>
<evidence type="ECO:0000256" key="1">
    <source>
        <dbReference type="ARBA" id="ARBA00009817"/>
    </source>
</evidence>
<dbReference type="Gene3D" id="3.20.80.10">
    <property type="entry name" value="Regulatory factor, effector binding domain"/>
    <property type="match status" value="1"/>
</dbReference>
<reference evidence="2 3" key="1">
    <citation type="submission" date="2023-03" db="EMBL/GenBank/DDBJ databases">
        <title>High-quality genome of Scylla paramamosain provides insights in environmental adaptation.</title>
        <authorList>
            <person name="Zhang L."/>
        </authorList>
    </citation>
    <scope>NUCLEOTIDE SEQUENCE [LARGE SCALE GENOMIC DNA]</scope>
    <source>
        <strain evidence="2">LZ_2023a</strain>
        <tissue evidence="2">Muscle</tissue>
    </source>
</reference>
<dbReference type="Proteomes" id="UP001487740">
    <property type="component" value="Unassembled WGS sequence"/>
</dbReference>
<dbReference type="PANTHER" id="PTHR11220:SF1">
    <property type="entry name" value="HEME-BINDING PROTEIN 2"/>
    <property type="match status" value="1"/>
</dbReference>
<comment type="similarity">
    <text evidence="1">Belongs to the HEBP family.</text>
</comment>